<feature type="domain" description="Thioredoxin" evidence="11">
    <location>
        <begin position="4"/>
        <end position="156"/>
    </location>
</feature>
<keyword evidence="4" id="KW-0049">Antioxidant</keyword>
<sequence length="156" mass="16930">MSVLKVGDKAPLFTLENQRGEKVRLSGFKGKSVVIYFYPKADTPGCTTQSCALRDAGDDFAGLDAVVIGISPDAPSRLLKFDDKYTLGFELLADEDHTVAEAWGVWGEKSMYGKKYMGIIRSAFVVDPKGKLSGVFYKVSPKDTVGNVTKALESGH</sequence>
<dbReference type="InterPro" id="IPR024706">
    <property type="entry name" value="Peroxiredoxin_AhpC-typ"/>
</dbReference>
<dbReference type="AlphaFoldDB" id="A0A6J6VN10"/>
<evidence type="ECO:0000256" key="10">
    <source>
        <dbReference type="ARBA" id="ARBA00049091"/>
    </source>
</evidence>
<dbReference type="PANTHER" id="PTHR42801:SF4">
    <property type="entry name" value="AHPC_TSA FAMILY PROTEIN"/>
    <property type="match status" value="1"/>
</dbReference>
<organism evidence="13">
    <name type="scientific">freshwater metagenome</name>
    <dbReference type="NCBI Taxonomy" id="449393"/>
    <lineage>
        <taxon>unclassified sequences</taxon>
        <taxon>metagenomes</taxon>
        <taxon>ecological metagenomes</taxon>
    </lineage>
</organism>
<dbReference type="EC" id="1.11.1.24" evidence="2"/>
<dbReference type="Pfam" id="PF00578">
    <property type="entry name" value="AhpC-TSA"/>
    <property type="match status" value="1"/>
</dbReference>
<evidence type="ECO:0000256" key="3">
    <source>
        <dbReference type="ARBA" id="ARBA00022559"/>
    </source>
</evidence>
<keyword evidence="6" id="KW-1015">Disulfide bond</keyword>
<comment type="catalytic activity">
    <reaction evidence="10">
        <text>a hydroperoxide + [thioredoxin]-dithiol = an alcohol + [thioredoxin]-disulfide + H2O</text>
        <dbReference type="Rhea" id="RHEA:62620"/>
        <dbReference type="Rhea" id="RHEA-COMP:10698"/>
        <dbReference type="Rhea" id="RHEA-COMP:10700"/>
        <dbReference type="ChEBI" id="CHEBI:15377"/>
        <dbReference type="ChEBI" id="CHEBI:29950"/>
        <dbReference type="ChEBI" id="CHEBI:30879"/>
        <dbReference type="ChEBI" id="CHEBI:35924"/>
        <dbReference type="ChEBI" id="CHEBI:50058"/>
        <dbReference type="EC" id="1.11.1.24"/>
    </reaction>
</comment>
<dbReference type="EMBL" id="CAFAAH010000024">
    <property type="protein sequence ID" value="CAB4789766.1"/>
    <property type="molecule type" value="Genomic_DNA"/>
</dbReference>
<evidence type="ECO:0000256" key="8">
    <source>
        <dbReference type="ARBA" id="ARBA00032824"/>
    </source>
</evidence>
<dbReference type="Gene3D" id="3.40.30.10">
    <property type="entry name" value="Glutaredoxin"/>
    <property type="match status" value="1"/>
</dbReference>
<evidence type="ECO:0000256" key="5">
    <source>
        <dbReference type="ARBA" id="ARBA00023002"/>
    </source>
</evidence>
<evidence type="ECO:0000313" key="12">
    <source>
        <dbReference type="EMBL" id="CAB4646424.1"/>
    </source>
</evidence>
<dbReference type="InterPro" id="IPR036249">
    <property type="entry name" value="Thioredoxin-like_sf"/>
</dbReference>
<dbReference type="EMBL" id="CAEZWM010000007">
    <property type="protein sequence ID" value="CAB4646424.1"/>
    <property type="molecule type" value="Genomic_DNA"/>
</dbReference>
<reference evidence="13" key="1">
    <citation type="submission" date="2020-05" db="EMBL/GenBank/DDBJ databases">
        <authorList>
            <person name="Chiriac C."/>
            <person name="Salcher M."/>
            <person name="Ghai R."/>
            <person name="Kavagutti S V."/>
        </authorList>
    </citation>
    <scope>NUCLEOTIDE SEQUENCE</scope>
</reference>
<keyword evidence="3" id="KW-0575">Peroxidase</keyword>
<evidence type="ECO:0000256" key="6">
    <source>
        <dbReference type="ARBA" id="ARBA00023157"/>
    </source>
</evidence>
<evidence type="ECO:0000259" key="11">
    <source>
        <dbReference type="PROSITE" id="PS51352"/>
    </source>
</evidence>
<evidence type="ECO:0000313" key="14">
    <source>
        <dbReference type="EMBL" id="CAB4789766.1"/>
    </source>
</evidence>
<evidence type="ECO:0000256" key="9">
    <source>
        <dbReference type="ARBA" id="ARBA00038489"/>
    </source>
</evidence>
<accession>A0A6J6VN10</accession>
<name>A0A6J6VN10_9ZZZZ</name>
<dbReference type="SUPFAM" id="SSF52833">
    <property type="entry name" value="Thioredoxin-like"/>
    <property type="match status" value="1"/>
</dbReference>
<evidence type="ECO:0000256" key="7">
    <source>
        <dbReference type="ARBA" id="ARBA00023284"/>
    </source>
</evidence>
<dbReference type="PANTHER" id="PTHR42801">
    <property type="entry name" value="THIOREDOXIN-DEPENDENT PEROXIDE REDUCTASE"/>
    <property type="match status" value="1"/>
</dbReference>
<evidence type="ECO:0000256" key="2">
    <source>
        <dbReference type="ARBA" id="ARBA00013017"/>
    </source>
</evidence>
<dbReference type="PIRSF" id="PIRSF000239">
    <property type="entry name" value="AHPC"/>
    <property type="match status" value="1"/>
</dbReference>
<evidence type="ECO:0000256" key="4">
    <source>
        <dbReference type="ARBA" id="ARBA00022862"/>
    </source>
</evidence>
<evidence type="ECO:0000313" key="13">
    <source>
        <dbReference type="EMBL" id="CAB4772345.1"/>
    </source>
</evidence>
<dbReference type="EMBL" id="CAEZZU010000030">
    <property type="protein sequence ID" value="CAB4772345.1"/>
    <property type="molecule type" value="Genomic_DNA"/>
</dbReference>
<keyword evidence="7" id="KW-0676">Redox-active center</keyword>
<dbReference type="InterPro" id="IPR013766">
    <property type="entry name" value="Thioredoxin_domain"/>
</dbReference>
<dbReference type="GO" id="GO:0034599">
    <property type="term" value="P:cellular response to oxidative stress"/>
    <property type="evidence" value="ECO:0007669"/>
    <property type="project" value="TreeGrafter"/>
</dbReference>
<dbReference type="InterPro" id="IPR050924">
    <property type="entry name" value="Peroxiredoxin_BCP/PrxQ"/>
</dbReference>
<dbReference type="GO" id="GO:0005737">
    <property type="term" value="C:cytoplasm"/>
    <property type="evidence" value="ECO:0007669"/>
    <property type="project" value="TreeGrafter"/>
</dbReference>
<proteinExistence type="inferred from homology"/>
<dbReference type="GO" id="GO:0008379">
    <property type="term" value="F:thioredoxin peroxidase activity"/>
    <property type="evidence" value="ECO:0007669"/>
    <property type="project" value="TreeGrafter"/>
</dbReference>
<keyword evidence="5" id="KW-0560">Oxidoreductase</keyword>
<gene>
    <name evidence="12" type="ORF">UFOPK2242_00148</name>
    <name evidence="13" type="ORF">UFOPK2925_00346</name>
    <name evidence="14" type="ORF">UFOPK2996_00332</name>
</gene>
<protein>
    <recommendedName>
        <fullName evidence="2">thioredoxin-dependent peroxiredoxin</fullName>
        <ecNumber evidence="2">1.11.1.24</ecNumber>
    </recommendedName>
    <alternativeName>
        <fullName evidence="8">Thioredoxin peroxidase</fullName>
    </alternativeName>
</protein>
<comment type="similarity">
    <text evidence="9">Belongs to the peroxiredoxin family. BCP/PrxQ subfamily.</text>
</comment>
<dbReference type="GO" id="GO:0045454">
    <property type="term" value="P:cell redox homeostasis"/>
    <property type="evidence" value="ECO:0007669"/>
    <property type="project" value="TreeGrafter"/>
</dbReference>
<comment type="subunit">
    <text evidence="1">Monomer.</text>
</comment>
<dbReference type="CDD" id="cd03017">
    <property type="entry name" value="PRX_BCP"/>
    <property type="match status" value="1"/>
</dbReference>
<dbReference type="NCBIfam" id="NF006960">
    <property type="entry name" value="PRK09437.1"/>
    <property type="match status" value="1"/>
</dbReference>
<dbReference type="FunFam" id="3.40.30.10:FF:000007">
    <property type="entry name" value="Thioredoxin-dependent thiol peroxidase"/>
    <property type="match status" value="1"/>
</dbReference>
<dbReference type="PROSITE" id="PS51352">
    <property type="entry name" value="THIOREDOXIN_2"/>
    <property type="match status" value="1"/>
</dbReference>
<evidence type="ECO:0000256" key="1">
    <source>
        <dbReference type="ARBA" id="ARBA00011245"/>
    </source>
</evidence>
<dbReference type="InterPro" id="IPR000866">
    <property type="entry name" value="AhpC/TSA"/>
</dbReference>